<dbReference type="HOGENOM" id="CLU_039494_0_0_6"/>
<dbReference type="PATRIC" id="fig|380703.7.peg.54"/>
<sequence>MNPAYKWLLAMVIATSWASQASAAVIKYNLVDADLRHFLFIENQEDHNLFITPTDYLDPRLTGGNAWTTDSRQVSLAYADNGHNYTVTNYNIDMWENGPVKYPYINQRCIKSWAGCDPQTAEAMNKPASVNETGFFGLMKAATGYAHAKLSSAFFGYLRTMPAGGILNREMNLCMTTRIYDAAAGERCINQDSGTWYVKRTQHKKAGHLRFIQTNAISEVIVDSNGAPYVLPGSQGCENYRLGTRDGVLCRFLDYDFNQDGSQSFSDPYIYTNIKNAALNSAIVGGDVQMSANLTNWALKGADYNVSYLRGQSSIYLFLSSNFFKQVVRLGLQEQLTRNLINFNMRNIKAPESGFYEFSGTTEIIIKPRDFSVSILSSEGVSNPYREGNVGKDILSFSYNISDSGPISADMLEITVSQDIGAPYQGLCTFYPAGQAVPEQAVPIPTRLVFDSTNHGTASRHAVRCDQTPLDIRTLGIQDSQPPQEWNDPVSGKSITRFYKLALEFDLTDPMVQRTIGNDLWEGEVQQSGTITIKGTWR</sequence>
<feature type="signal peptide" evidence="1">
    <location>
        <begin position="1"/>
        <end position="23"/>
    </location>
</feature>
<dbReference type="AlphaFoldDB" id="A0KED7"/>
<evidence type="ECO:0008006" key="4">
    <source>
        <dbReference type="Google" id="ProtNLM"/>
    </source>
</evidence>
<proteinExistence type="predicted"/>
<dbReference type="RefSeq" id="WP_011704097.1">
    <property type="nucleotide sequence ID" value="NC_008570.1"/>
</dbReference>
<evidence type="ECO:0000313" key="2">
    <source>
        <dbReference type="EMBL" id="ABK37902.1"/>
    </source>
</evidence>
<reference evidence="2 3" key="1">
    <citation type="journal article" date="2006" name="J. Bacteriol.">
        <title>Genome sequence of Aeromonas hydrophila ATCC 7966T: jack of all trades.</title>
        <authorList>
            <person name="Seshadri R."/>
            <person name="Joseph S.W."/>
            <person name="Chopra A.K."/>
            <person name="Sha J."/>
            <person name="Shaw J."/>
            <person name="Graf J."/>
            <person name="Haft D."/>
            <person name="Wu M."/>
            <person name="Ren Q."/>
            <person name="Rosovitz M.J."/>
            <person name="Madupu R."/>
            <person name="Tallon L."/>
            <person name="Kim M."/>
            <person name="Jin S."/>
            <person name="Vuong H."/>
            <person name="Stine O.C."/>
            <person name="Ali A."/>
            <person name="Horneman A.J."/>
            <person name="Heidelberg J.F."/>
        </authorList>
    </citation>
    <scope>NUCLEOTIDE SEQUENCE [LARGE SCALE GENOMIC DNA]</scope>
    <source>
        <strain evidence="3">ATCC 7966 / DSM 30187 / BCRC 13018 / CCUG 14551 / JCM 1027 / KCTC 2358 / NCIMB 9240 / NCTC 8049</strain>
    </source>
</reference>
<feature type="chain" id="PRO_5002625078" description="Fimbrial protein" evidence="1">
    <location>
        <begin position="24"/>
        <end position="538"/>
    </location>
</feature>
<keyword evidence="3" id="KW-1185">Reference proteome</keyword>
<organism evidence="2 3">
    <name type="scientific">Aeromonas hydrophila subsp. hydrophila (strain ATCC 7966 / DSM 30187 / BCRC 13018 / CCUG 14551 / JCM 1027 / KCTC 2358 / NCIMB 9240 / NCTC 8049)</name>
    <dbReference type="NCBI Taxonomy" id="380703"/>
    <lineage>
        <taxon>Bacteria</taxon>
        <taxon>Pseudomonadati</taxon>
        <taxon>Pseudomonadota</taxon>
        <taxon>Gammaproteobacteria</taxon>
        <taxon>Aeromonadales</taxon>
        <taxon>Aeromonadaceae</taxon>
        <taxon>Aeromonas</taxon>
    </lineage>
</organism>
<accession>A0KED7</accession>
<keyword evidence="1" id="KW-0732">Signal</keyword>
<gene>
    <name evidence="2" type="ordered locus">AHA_0059</name>
</gene>
<dbReference type="EMBL" id="CP000462">
    <property type="protein sequence ID" value="ABK37902.1"/>
    <property type="molecule type" value="Genomic_DNA"/>
</dbReference>
<dbReference type="eggNOG" id="ENOG502Z8ZC">
    <property type="taxonomic scope" value="Bacteria"/>
</dbReference>
<evidence type="ECO:0000256" key="1">
    <source>
        <dbReference type="SAM" id="SignalP"/>
    </source>
</evidence>
<name>A0KED7_AERHH</name>
<evidence type="ECO:0000313" key="3">
    <source>
        <dbReference type="Proteomes" id="UP000000756"/>
    </source>
</evidence>
<dbReference type="Proteomes" id="UP000000756">
    <property type="component" value="Chromosome"/>
</dbReference>
<dbReference type="GeneID" id="4488596"/>
<dbReference type="STRING" id="380703.AHA_0059"/>
<dbReference type="KEGG" id="aha:AHA_0059"/>
<dbReference type="OrthoDB" id="6490804at2"/>
<dbReference type="EnsemblBacteria" id="ABK37902">
    <property type="protein sequence ID" value="ABK37902"/>
    <property type="gene ID" value="AHA_0059"/>
</dbReference>
<protein>
    <recommendedName>
        <fullName evidence="4">Fimbrial protein</fullName>
    </recommendedName>
</protein>